<gene>
    <name evidence="3" type="ORF">ACAOBT_LOCUS20044</name>
</gene>
<evidence type="ECO:0000313" key="3">
    <source>
        <dbReference type="EMBL" id="CAH1991061.1"/>
    </source>
</evidence>
<evidence type="ECO:0000256" key="1">
    <source>
        <dbReference type="ARBA" id="ARBA00006484"/>
    </source>
</evidence>
<dbReference type="OrthoDB" id="417891at2759"/>
<dbReference type="AlphaFoldDB" id="A0A9P0PNG1"/>
<protein>
    <submittedName>
        <fullName evidence="3">Uncharacterized protein</fullName>
    </submittedName>
</protein>
<comment type="caution">
    <text evidence="3">The sequence shown here is derived from an EMBL/GenBank/DDBJ whole genome shotgun (WGS) entry which is preliminary data.</text>
</comment>
<dbReference type="InterPro" id="IPR002347">
    <property type="entry name" value="SDR_fam"/>
</dbReference>
<accession>A0A9P0PNG1</accession>
<organism evidence="3 4">
    <name type="scientific">Acanthoscelides obtectus</name>
    <name type="common">Bean weevil</name>
    <name type="synonym">Bruchus obtectus</name>
    <dbReference type="NCBI Taxonomy" id="200917"/>
    <lineage>
        <taxon>Eukaryota</taxon>
        <taxon>Metazoa</taxon>
        <taxon>Ecdysozoa</taxon>
        <taxon>Arthropoda</taxon>
        <taxon>Hexapoda</taxon>
        <taxon>Insecta</taxon>
        <taxon>Pterygota</taxon>
        <taxon>Neoptera</taxon>
        <taxon>Endopterygota</taxon>
        <taxon>Coleoptera</taxon>
        <taxon>Polyphaga</taxon>
        <taxon>Cucujiformia</taxon>
        <taxon>Chrysomeloidea</taxon>
        <taxon>Chrysomelidae</taxon>
        <taxon>Bruchinae</taxon>
        <taxon>Bruchini</taxon>
        <taxon>Acanthoscelides</taxon>
    </lineage>
</organism>
<keyword evidence="2" id="KW-0560">Oxidoreductase</keyword>
<dbReference type="GO" id="GO:0016616">
    <property type="term" value="F:oxidoreductase activity, acting on the CH-OH group of donors, NAD or NADP as acceptor"/>
    <property type="evidence" value="ECO:0007669"/>
    <property type="project" value="TreeGrafter"/>
</dbReference>
<dbReference type="SUPFAM" id="SSF51735">
    <property type="entry name" value="NAD(P)-binding Rossmann-fold domains"/>
    <property type="match status" value="1"/>
</dbReference>
<keyword evidence="4" id="KW-1185">Reference proteome</keyword>
<name>A0A9P0PNG1_ACAOB</name>
<evidence type="ECO:0000313" key="4">
    <source>
        <dbReference type="Proteomes" id="UP001152888"/>
    </source>
</evidence>
<dbReference type="InterPro" id="IPR036291">
    <property type="entry name" value="NAD(P)-bd_dom_sf"/>
</dbReference>
<proteinExistence type="inferred from homology"/>
<dbReference type="Pfam" id="PF00106">
    <property type="entry name" value="adh_short"/>
    <property type="match status" value="1"/>
</dbReference>
<dbReference type="EMBL" id="CAKOFQ010007104">
    <property type="protein sequence ID" value="CAH1991061.1"/>
    <property type="molecule type" value="Genomic_DNA"/>
</dbReference>
<reference evidence="3" key="1">
    <citation type="submission" date="2022-03" db="EMBL/GenBank/DDBJ databases">
        <authorList>
            <person name="Sayadi A."/>
        </authorList>
    </citation>
    <scope>NUCLEOTIDE SEQUENCE</scope>
</reference>
<dbReference type="Gene3D" id="3.40.50.720">
    <property type="entry name" value="NAD(P)-binding Rossmann-like Domain"/>
    <property type="match status" value="1"/>
</dbReference>
<dbReference type="GO" id="GO:0005737">
    <property type="term" value="C:cytoplasm"/>
    <property type="evidence" value="ECO:0007669"/>
    <property type="project" value="TreeGrafter"/>
</dbReference>
<dbReference type="Proteomes" id="UP001152888">
    <property type="component" value="Unassembled WGS sequence"/>
</dbReference>
<evidence type="ECO:0000256" key="2">
    <source>
        <dbReference type="ARBA" id="ARBA00023002"/>
    </source>
</evidence>
<sequence>MTTISGKVALVTGGANGIGLAIVNSLLENDVKGVAMVDITKSEGFESLQHKYGSKVIFLNADVTKGTQLEGRYDILYVWRYSKRIQRQASRGMFLC</sequence>
<dbReference type="PANTHER" id="PTHR44229:SF8">
    <property type="entry name" value="ALCOHOL DEHYDROGENASE-RELATED"/>
    <property type="match status" value="1"/>
</dbReference>
<dbReference type="PANTHER" id="PTHR44229">
    <property type="entry name" value="15-HYDROXYPROSTAGLANDIN DEHYDROGENASE [NAD(+)]"/>
    <property type="match status" value="1"/>
</dbReference>
<comment type="similarity">
    <text evidence="1">Belongs to the short-chain dehydrogenases/reductases (SDR) family.</text>
</comment>